<dbReference type="InterPro" id="IPR036873">
    <property type="entry name" value="Rhodanese-like_dom_sf"/>
</dbReference>
<dbReference type="SUPFAM" id="SSF52821">
    <property type="entry name" value="Rhodanese/Cell cycle control phosphatase"/>
    <property type="match status" value="1"/>
</dbReference>
<dbReference type="RefSeq" id="XP_062677412.1">
    <property type="nucleotide sequence ID" value="XM_062827424.1"/>
</dbReference>
<evidence type="ECO:0000256" key="1">
    <source>
        <dbReference type="SAM" id="MobiDB-lite"/>
    </source>
</evidence>
<reference evidence="3" key="1">
    <citation type="journal article" date="2023" name="Mol. Phylogenet. Evol.">
        <title>Genome-scale phylogeny and comparative genomics of the fungal order Sordariales.</title>
        <authorList>
            <person name="Hensen N."/>
            <person name="Bonometti L."/>
            <person name="Westerberg I."/>
            <person name="Brannstrom I.O."/>
            <person name="Guillou S."/>
            <person name="Cros-Aarteil S."/>
            <person name="Calhoun S."/>
            <person name="Haridas S."/>
            <person name="Kuo A."/>
            <person name="Mondo S."/>
            <person name="Pangilinan J."/>
            <person name="Riley R."/>
            <person name="LaButti K."/>
            <person name="Andreopoulos B."/>
            <person name="Lipzen A."/>
            <person name="Chen C."/>
            <person name="Yan M."/>
            <person name="Daum C."/>
            <person name="Ng V."/>
            <person name="Clum A."/>
            <person name="Steindorff A."/>
            <person name="Ohm R.A."/>
            <person name="Martin F."/>
            <person name="Silar P."/>
            <person name="Natvig D.O."/>
            <person name="Lalanne C."/>
            <person name="Gautier V."/>
            <person name="Ament-Velasquez S.L."/>
            <person name="Kruys A."/>
            <person name="Hutchinson M.I."/>
            <person name="Powell A.J."/>
            <person name="Barry K."/>
            <person name="Miller A.N."/>
            <person name="Grigoriev I.V."/>
            <person name="Debuchy R."/>
            <person name="Gladieux P."/>
            <person name="Hiltunen Thoren M."/>
            <person name="Johannesson H."/>
        </authorList>
    </citation>
    <scope>NUCLEOTIDE SEQUENCE</scope>
    <source>
        <strain evidence="3">CBS 560.94</strain>
    </source>
</reference>
<dbReference type="AlphaFoldDB" id="A0AAE0J6P3"/>
<proteinExistence type="predicted"/>
<protein>
    <recommendedName>
        <fullName evidence="2">Rhodanese domain-containing protein</fullName>
    </recommendedName>
</protein>
<evidence type="ECO:0000313" key="3">
    <source>
        <dbReference type="EMBL" id="KAK3337961.1"/>
    </source>
</evidence>
<dbReference type="SMART" id="SM00450">
    <property type="entry name" value="RHOD"/>
    <property type="match status" value="1"/>
</dbReference>
<name>A0AAE0J6P3_9PEZI</name>
<gene>
    <name evidence="3" type="ORF">B0H65DRAFT_477342</name>
</gene>
<feature type="region of interest" description="Disordered" evidence="1">
    <location>
        <begin position="111"/>
        <end position="146"/>
    </location>
</feature>
<dbReference type="Proteomes" id="UP001278500">
    <property type="component" value="Unassembled WGS sequence"/>
</dbReference>
<evidence type="ECO:0000313" key="4">
    <source>
        <dbReference type="Proteomes" id="UP001278500"/>
    </source>
</evidence>
<organism evidence="3 4">
    <name type="scientific">Neurospora tetraspora</name>
    <dbReference type="NCBI Taxonomy" id="94610"/>
    <lineage>
        <taxon>Eukaryota</taxon>
        <taxon>Fungi</taxon>
        <taxon>Dikarya</taxon>
        <taxon>Ascomycota</taxon>
        <taxon>Pezizomycotina</taxon>
        <taxon>Sordariomycetes</taxon>
        <taxon>Sordariomycetidae</taxon>
        <taxon>Sordariales</taxon>
        <taxon>Sordariaceae</taxon>
        <taxon>Neurospora</taxon>
    </lineage>
</organism>
<dbReference type="InterPro" id="IPR001763">
    <property type="entry name" value="Rhodanese-like_dom"/>
</dbReference>
<dbReference type="Gene3D" id="3.40.250.10">
    <property type="entry name" value="Rhodanese-like domain"/>
    <property type="match status" value="1"/>
</dbReference>
<evidence type="ECO:0000259" key="2">
    <source>
        <dbReference type="PROSITE" id="PS50206"/>
    </source>
</evidence>
<dbReference type="PANTHER" id="PTHR10828:SF38">
    <property type="entry name" value="ARSENICAL-RESISTANCE PROTEIN 2-RELATED"/>
    <property type="match status" value="1"/>
</dbReference>
<dbReference type="PANTHER" id="PTHR10828">
    <property type="entry name" value="M-PHASE INDUCER PHOSPHATASE DUAL SPECIFICITY PHOSPHATASE CDC25"/>
    <property type="match status" value="1"/>
</dbReference>
<dbReference type="GO" id="GO:0004725">
    <property type="term" value="F:protein tyrosine phosphatase activity"/>
    <property type="evidence" value="ECO:0007669"/>
    <property type="project" value="TreeGrafter"/>
</dbReference>
<comment type="caution">
    <text evidence="3">The sequence shown here is derived from an EMBL/GenBank/DDBJ whole genome shotgun (WGS) entry which is preliminary data.</text>
</comment>
<dbReference type="GO" id="GO:0005634">
    <property type="term" value="C:nucleus"/>
    <property type="evidence" value="ECO:0007669"/>
    <property type="project" value="TreeGrafter"/>
</dbReference>
<feature type="domain" description="Rhodanese" evidence="2">
    <location>
        <begin position="32"/>
        <end position="170"/>
    </location>
</feature>
<dbReference type="PROSITE" id="PS50206">
    <property type="entry name" value="RHODANESE_3"/>
    <property type="match status" value="1"/>
</dbReference>
<accession>A0AAE0J6P3</accession>
<sequence>MTTIGSLQRLSAPSLSKLILAEQAAAGTETGGSPTLAIIDVRDDDYIGGHIKGSQNVPSRKLDAMLPTLVRQLQDKETVVFHCALSQQRGPSAALRYIRERERLMPKEVETKLTSAADSAAVEEAVGADGEGKEKKEEEEEEKKKPVNQKVFVLDRGFVGWQEAFGLDERLTEGYSKELWKDGYWM</sequence>
<reference evidence="3" key="2">
    <citation type="submission" date="2023-06" db="EMBL/GenBank/DDBJ databases">
        <authorList>
            <consortium name="Lawrence Berkeley National Laboratory"/>
            <person name="Haridas S."/>
            <person name="Hensen N."/>
            <person name="Bonometti L."/>
            <person name="Westerberg I."/>
            <person name="Brannstrom I.O."/>
            <person name="Guillou S."/>
            <person name="Cros-Aarteil S."/>
            <person name="Calhoun S."/>
            <person name="Kuo A."/>
            <person name="Mondo S."/>
            <person name="Pangilinan J."/>
            <person name="Riley R."/>
            <person name="Labutti K."/>
            <person name="Andreopoulos B."/>
            <person name="Lipzen A."/>
            <person name="Chen C."/>
            <person name="Yanf M."/>
            <person name="Daum C."/>
            <person name="Ng V."/>
            <person name="Clum A."/>
            <person name="Steindorff A."/>
            <person name="Ohm R."/>
            <person name="Martin F."/>
            <person name="Silar P."/>
            <person name="Natvig D."/>
            <person name="Lalanne C."/>
            <person name="Gautier V."/>
            <person name="Ament-Velasquez S.L."/>
            <person name="Kruys A."/>
            <person name="Hutchinson M.I."/>
            <person name="Powell A.J."/>
            <person name="Barry K."/>
            <person name="Miller A.N."/>
            <person name="Grigoriev I.V."/>
            <person name="Debuchy R."/>
            <person name="Gladieux P."/>
            <person name="Thoren M.H."/>
            <person name="Johannesson H."/>
        </authorList>
    </citation>
    <scope>NUCLEOTIDE SEQUENCE</scope>
    <source>
        <strain evidence="3">CBS 560.94</strain>
    </source>
</reference>
<dbReference type="EMBL" id="JAUEPP010000008">
    <property type="protein sequence ID" value="KAK3337961.1"/>
    <property type="molecule type" value="Genomic_DNA"/>
</dbReference>
<keyword evidence="4" id="KW-1185">Reference proteome</keyword>
<dbReference type="Pfam" id="PF00581">
    <property type="entry name" value="Rhodanese"/>
    <property type="match status" value="1"/>
</dbReference>
<dbReference type="GeneID" id="87864578"/>
<feature type="compositionally biased region" description="Low complexity" evidence="1">
    <location>
        <begin position="115"/>
        <end position="128"/>
    </location>
</feature>
<dbReference type="GO" id="GO:0005737">
    <property type="term" value="C:cytoplasm"/>
    <property type="evidence" value="ECO:0007669"/>
    <property type="project" value="TreeGrafter"/>
</dbReference>